<proteinExistence type="predicted"/>
<evidence type="ECO:0000313" key="1">
    <source>
        <dbReference type="EMBL" id="RVW93019.1"/>
    </source>
</evidence>
<comment type="caution">
    <text evidence="1">The sequence shown here is derived from an EMBL/GenBank/DDBJ whole genome shotgun (WGS) entry which is preliminary data.</text>
</comment>
<protein>
    <submittedName>
        <fullName evidence="1">Uncharacterized protein</fullName>
    </submittedName>
</protein>
<reference evidence="1 2" key="1">
    <citation type="journal article" date="2018" name="PLoS Genet.">
        <title>Population sequencing reveals clonal diversity and ancestral inbreeding in the grapevine cultivar Chardonnay.</title>
        <authorList>
            <person name="Roach M.J."/>
            <person name="Johnson D.L."/>
            <person name="Bohlmann J."/>
            <person name="van Vuuren H.J."/>
            <person name="Jones S.J."/>
            <person name="Pretorius I.S."/>
            <person name="Schmidt S.A."/>
            <person name="Borneman A.R."/>
        </authorList>
    </citation>
    <scope>NUCLEOTIDE SEQUENCE [LARGE SCALE GENOMIC DNA]</scope>
    <source>
        <strain evidence="2">cv. Chardonnay</strain>
        <tissue evidence="1">Leaf</tissue>
    </source>
</reference>
<name>A0A438I8N7_VITVI</name>
<dbReference type="AlphaFoldDB" id="A0A438I8N7"/>
<gene>
    <name evidence="1" type="ORF">CK203_032780</name>
</gene>
<accession>A0A438I8N7</accession>
<dbReference type="PANTHER" id="PTHR31280">
    <property type="entry name" value="PROTEIN UNC-13 HOMOLOG"/>
    <property type="match status" value="1"/>
</dbReference>
<dbReference type="EMBL" id="QGNW01000132">
    <property type="protein sequence ID" value="RVW93019.1"/>
    <property type="molecule type" value="Genomic_DNA"/>
</dbReference>
<evidence type="ECO:0000313" key="2">
    <source>
        <dbReference type="Proteomes" id="UP000288805"/>
    </source>
</evidence>
<dbReference type="PANTHER" id="PTHR31280:SF2">
    <property type="entry name" value="PROTEIN UNC-13 HOMOLOG"/>
    <property type="match status" value="1"/>
</dbReference>
<dbReference type="Proteomes" id="UP000288805">
    <property type="component" value="Unassembled WGS sequence"/>
</dbReference>
<organism evidence="1 2">
    <name type="scientific">Vitis vinifera</name>
    <name type="common">Grape</name>
    <dbReference type="NCBI Taxonomy" id="29760"/>
    <lineage>
        <taxon>Eukaryota</taxon>
        <taxon>Viridiplantae</taxon>
        <taxon>Streptophyta</taxon>
        <taxon>Embryophyta</taxon>
        <taxon>Tracheophyta</taxon>
        <taxon>Spermatophyta</taxon>
        <taxon>Magnoliopsida</taxon>
        <taxon>eudicotyledons</taxon>
        <taxon>Gunneridae</taxon>
        <taxon>Pentapetalae</taxon>
        <taxon>rosids</taxon>
        <taxon>Vitales</taxon>
        <taxon>Vitaceae</taxon>
        <taxon>Viteae</taxon>
        <taxon>Vitis</taxon>
    </lineage>
</organism>
<dbReference type="InterPro" id="IPR008528">
    <property type="entry name" value="unc-13_homologue"/>
</dbReference>
<sequence length="199" mass="23135">MLTSHAFSLPPSTGGLQRTECLRSLREIAIPLAERPARGDLTGEVCHWADGYHLNVRLYEKLLLSVFDILDEGKLTEEVEEILELLKSTWRVLGINETIHYTCYAWVLFRQFVITSEHGMLRHAIEQLKKIPLKEQRGPQERLHLKSLQSKIEGENGFRDINFLHSFLSPIKKWADKQLGDYHLHFAQVGFMHDMTFMH</sequence>